<dbReference type="Pfam" id="PF02734">
    <property type="entry name" value="Dak2"/>
    <property type="match status" value="1"/>
</dbReference>
<dbReference type="SMART" id="SM01120">
    <property type="entry name" value="Dak2"/>
    <property type="match status" value="1"/>
</dbReference>
<keyword evidence="1" id="KW-0808">Transferase</keyword>
<dbReference type="Gene3D" id="1.25.40.340">
    <property type="match status" value="1"/>
</dbReference>
<dbReference type="PANTHER" id="PTHR28629:SF4">
    <property type="entry name" value="TRIOKINASE_FMN CYCLASE"/>
    <property type="match status" value="1"/>
</dbReference>
<gene>
    <name evidence="4" type="ORF">KUL25_12435</name>
</gene>
<dbReference type="GO" id="GO:0019563">
    <property type="term" value="P:glycerol catabolic process"/>
    <property type="evidence" value="ECO:0007669"/>
    <property type="project" value="TreeGrafter"/>
</dbReference>
<dbReference type="AlphaFoldDB" id="A0A975TSE5"/>
<dbReference type="InterPro" id="IPR050861">
    <property type="entry name" value="Dihydroxyacetone_Kinase"/>
</dbReference>
<name>A0A975TSE5_9RHOB</name>
<proteinExistence type="predicted"/>
<dbReference type="PROSITE" id="PS51480">
    <property type="entry name" value="DHAL"/>
    <property type="match status" value="1"/>
</dbReference>
<evidence type="ECO:0000313" key="4">
    <source>
        <dbReference type="EMBL" id="QXL86282.1"/>
    </source>
</evidence>
<reference evidence="4" key="1">
    <citation type="submission" date="2021-07" db="EMBL/GenBank/DDBJ databases">
        <title>Karlodiniumbacter phycospheric gen. nov., sp. nov., a phycosphere bacterium isolated from karlodinium veneficum.</title>
        <authorList>
            <person name="Peng Y."/>
            <person name="Jiang L."/>
            <person name="Lee J."/>
        </authorList>
    </citation>
    <scope>NUCLEOTIDE SEQUENCE</scope>
    <source>
        <strain evidence="4">N5</strain>
    </source>
</reference>
<dbReference type="PANTHER" id="PTHR28629">
    <property type="entry name" value="TRIOKINASE/FMN CYCLASE"/>
    <property type="match status" value="1"/>
</dbReference>
<organism evidence="4">
    <name type="scientific">Gymnodinialimonas phycosphaerae</name>
    <dbReference type="NCBI Taxonomy" id="2841589"/>
    <lineage>
        <taxon>Bacteria</taxon>
        <taxon>Pseudomonadati</taxon>
        <taxon>Pseudomonadota</taxon>
        <taxon>Alphaproteobacteria</taxon>
        <taxon>Rhodobacterales</taxon>
        <taxon>Paracoccaceae</taxon>
        <taxon>Gymnodinialimonas</taxon>
    </lineage>
</organism>
<sequence>MMQAFLSDLVRRFEGLEDHLNSLDAATGDGDHGTTILKGLRAAADAAEAPDRAFRKAAGGASGSLFAVVIAALQKADAGADLGTALGEAADKIALLGQARAGDKTMLDALIPAAAAPNPAAAAQAAIEGCEKTRAMAAKRGRAKYVEGAGVGHVDAGATSIAEILNAYAGRPT</sequence>
<accession>A0A975TSE5</accession>
<dbReference type="EMBL" id="CP078073">
    <property type="protein sequence ID" value="QXL86282.1"/>
    <property type="molecule type" value="Genomic_DNA"/>
</dbReference>
<dbReference type="InterPro" id="IPR036117">
    <property type="entry name" value="DhaL_dom_sf"/>
</dbReference>
<evidence type="ECO:0000256" key="2">
    <source>
        <dbReference type="ARBA" id="ARBA00022777"/>
    </source>
</evidence>
<feature type="domain" description="DhaL" evidence="3">
    <location>
        <begin position="1"/>
        <end position="170"/>
    </location>
</feature>
<evidence type="ECO:0000256" key="1">
    <source>
        <dbReference type="ARBA" id="ARBA00022679"/>
    </source>
</evidence>
<dbReference type="GO" id="GO:0005829">
    <property type="term" value="C:cytosol"/>
    <property type="evidence" value="ECO:0007669"/>
    <property type="project" value="TreeGrafter"/>
</dbReference>
<keyword evidence="2" id="KW-0418">Kinase</keyword>
<evidence type="ECO:0000259" key="3">
    <source>
        <dbReference type="PROSITE" id="PS51480"/>
    </source>
</evidence>
<dbReference type="InterPro" id="IPR004007">
    <property type="entry name" value="DhaL_dom"/>
</dbReference>
<dbReference type="GO" id="GO:0004371">
    <property type="term" value="F:glycerone kinase activity"/>
    <property type="evidence" value="ECO:0007669"/>
    <property type="project" value="InterPro"/>
</dbReference>
<dbReference type="SUPFAM" id="SSF101473">
    <property type="entry name" value="DhaL-like"/>
    <property type="match status" value="1"/>
</dbReference>
<protein>
    <submittedName>
        <fullName evidence="4">DAK2 domain-containing protein</fullName>
    </submittedName>
</protein>